<dbReference type="InterPro" id="IPR047565">
    <property type="entry name" value="Alpha-macroglob_thiol-ester_cl"/>
</dbReference>
<keyword evidence="1" id="KW-0882">Thioester bond</keyword>
<gene>
    <name evidence="4" type="primary">RGD1565709_predicted</name>
    <name evidence="4" type="ORF">rCG_30064</name>
</gene>
<dbReference type="PANTHER" id="PTHR11412">
    <property type="entry name" value="MACROGLOBULIN / COMPLEMENT"/>
    <property type="match status" value="1"/>
</dbReference>
<dbReference type="PANTHER" id="PTHR11412:SF174">
    <property type="entry name" value="OVOSTATIN HOMOLOG 1"/>
    <property type="match status" value="1"/>
</dbReference>
<dbReference type="InterPro" id="IPR050473">
    <property type="entry name" value="A2M/Complement_sys"/>
</dbReference>
<dbReference type="SUPFAM" id="SSF48239">
    <property type="entry name" value="Terpenoid cyclases/Protein prenyltransferases"/>
    <property type="match status" value="1"/>
</dbReference>
<dbReference type="InterPro" id="IPR009048">
    <property type="entry name" value="A-macroglobulin_rcpt-bd"/>
</dbReference>
<name>A6IM17_RAT</name>
<dbReference type="SMART" id="SM01419">
    <property type="entry name" value="Thiol-ester_cl"/>
    <property type="match status" value="1"/>
</dbReference>
<evidence type="ECO:0000313" key="5">
    <source>
        <dbReference type="Proteomes" id="UP000234681"/>
    </source>
</evidence>
<organism evidence="4 5">
    <name type="scientific">Rattus norvegicus</name>
    <name type="common">Rat</name>
    <dbReference type="NCBI Taxonomy" id="10116"/>
    <lineage>
        <taxon>Eukaryota</taxon>
        <taxon>Metazoa</taxon>
        <taxon>Chordata</taxon>
        <taxon>Craniata</taxon>
        <taxon>Vertebrata</taxon>
        <taxon>Euteleostomi</taxon>
        <taxon>Mammalia</taxon>
        <taxon>Eutheria</taxon>
        <taxon>Euarchontoglires</taxon>
        <taxon>Glires</taxon>
        <taxon>Rodentia</taxon>
        <taxon>Myomorpha</taxon>
        <taxon>Muroidea</taxon>
        <taxon>Muridae</taxon>
        <taxon>Murinae</taxon>
        <taxon>Rattus</taxon>
    </lineage>
</organism>
<dbReference type="Gene3D" id="1.50.10.20">
    <property type="match status" value="1"/>
</dbReference>
<accession>A6IM17</accession>
<feature type="non-terminal residue" evidence="4">
    <location>
        <position position="624"/>
    </location>
</feature>
<proteinExistence type="predicted"/>
<dbReference type="InterPro" id="IPR013783">
    <property type="entry name" value="Ig-like_fold"/>
</dbReference>
<dbReference type="Gene3D" id="2.60.120.1540">
    <property type="match status" value="1"/>
</dbReference>
<evidence type="ECO:0000256" key="1">
    <source>
        <dbReference type="ARBA" id="ARBA00022966"/>
    </source>
</evidence>
<dbReference type="SUPFAM" id="SSF81296">
    <property type="entry name" value="E set domains"/>
    <property type="match status" value="1"/>
</dbReference>
<protein>
    <submittedName>
        <fullName evidence="4">Similar to ovostatin-2 (Predicted), isoform CRA_d</fullName>
    </submittedName>
</protein>
<dbReference type="AlphaFoldDB" id="A6IM17"/>
<feature type="domain" description="Alpha-macroglobulin receptor-binding" evidence="3">
    <location>
        <begin position="568"/>
        <end position="623"/>
    </location>
</feature>
<dbReference type="SMART" id="SM01361">
    <property type="entry name" value="A2M_recep"/>
    <property type="match status" value="1"/>
</dbReference>
<dbReference type="CDD" id="cd02897">
    <property type="entry name" value="A2M_2"/>
    <property type="match status" value="1"/>
</dbReference>
<dbReference type="Pfam" id="PF07677">
    <property type="entry name" value="A2M_recep"/>
    <property type="match status" value="1"/>
</dbReference>
<dbReference type="InterPro" id="IPR014756">
    <property type="entry name" value="Ig_E-set"/>
</dbReference>
<dbReference type="InterPro" id="IPR041813">
    <property type="entry name" value="A2M_TED"/>
</dbReference>
<dbReference type="Pfam" id="PF07678">
    <property type="entry name" value="TED_complement"/>
    <property type="match status" value="1"/>
</dbReference>
<reference evidence="4 5" key="1">
    <citation type="submission" date="2005-09" db="EMBL/GenBank/DDBJ databases">
        <authorList>
            <person name="Mural R.J."/>
            <person name="Li P.W."/>
            <person name="Adams M.D."/>
            <person name="Amanatides P.G."/>
            <person name="Baden-Tillson H."/>
            <person name="Barnstead M."/>
            <person name="Chin S.H."/>
            <person name="Dew I."/>
            <person name="Evans C.A."/>
            <person name="Ferriera S."/>
            <person name="Flanigan M."/>
            <person name="Fosler C."/>
            <person name="Glodek A."/>
            <person name="Gu Z."/>
            <person name="Holt R.A."/>
            <person name="Jennings D."/>
            <person name="Kraft C.L."/>
            <person name="Lu F."/>
            <person name="Nguyen T."/>
            <person name="Nusskern D.R."/>
            <person name="Pfannkoch C.M."/>
            <person name="Sitter C."/>
            <person name="Sutton G.G."/>
            <person name="Venter J.C."/>
            <person name="Wang Z."/>
            <person name="Woodage T."/>
            <person name="Zheng X.H."/>
            <person name="Zhong F."/>
        </authorList>
    </citation>
    <scope>NUCLEOTIDE SEQUENCE [LARGE SCALE GENOMIC DNA]</scope>
    <source>
        <strain>BN</strain>
        <strain evidence="5">Sprague-Dawley</strain>
    </source>
</reference>
<dbReference type="Gene3D" id="2.60.40.10">
    <property type="entry name" value="Immunoglobulins"/>
    <property type="match status" value="1"/>
</dbReference>
<dbReference type="InterPro" id="IPR019742">
    <property type="entry name" value="MacrogloblnA2_CS"/>
</dbReference>
<evidence type="ECO:0000256" key="2">
    <source>
        <dbReference type="ARBA" id="ARBA00023157"/>
    </source>
</evidence>
<dbReference type="EMBL" id="CH473964">
    <property type="protein sequence ID" value="EDM01772.1"/>
    <property type="molecule type" value="Genomic_DNA"/>
</dbReference>
<dbReference type="SUPFAM" id="SSF49410">
    <property type="entry name" value="Alpha-macroglobulin receptor domain"/>
    <property type="match status" value="1"/>
</dbReference>
<dbReference type="InterPro" id="IPR011626">
    <property type="entry name" value="Alpha-macroglobulin_TED"/>
</dbReference>
<dbReference type="PROSITE" id="PS00477">
    <property type="entry name" value="ALPHA_2_MACROGLOBULIN"/>
    <property type="match status" value="1"/>
</dbReference>
<dbReference type="Proteomes" id="UP000234681">
    <property type="component" value="Chromosome 4"/>
</dbReference>
<evidence type="ECO:0000259" key="3">
    <source>
        <dbReference type="SMART" id="SM01361"/>
    </source>
</evidence>
<dbReference type="Gene3D" id="2.60.40.690">
    <property type="entry name" value="Alpha-macroglobulin, receptor-binding domain"/>
    <property type="match status" value="1"/>
</dbReference>
<keyword evidence="2" id="KW-1015">Disulfide bond</keyword>
<dbReference type="InterPro" id="IPR008930">
    <property type="entry name" value="Terpenoid_cyclase/PrenylTrfase"/>
</dbReference>
<dbReference type="InterPro" id="IPR036595">
    <property type="entry name" value="A-macroglobulin_rcpt-bd_sf"/>
</dbReference>
<dbReference type="GO" id="GO:0005615">
    <property type="term" value="C:extracellular space"/>
    <property type="evidence" value="ECO:0007669"/>
    <property type="project" value="InterPro"/>
</dbReference>
<evidence type="ECO:0000313" key="4">
    <source>
        <dbReference type="EMBL" id="EDM01772.1"/>
    </source>
</evidence>
<sequence length="624" mass="69353">MEVTSPFSVVRSEQSDLIVTVFNYRTTCVEISVQLEASENYEASINTQSNTDSEVLPAGEQKTYVWTVTPKTLGKVNITVVATSKQSSACPNDAHEEQDVNWKDTVVKTLLVEPEGIEKESTQSFLICPKGTKASKQITLELPNDVVEGSARSFVTFVGDILGVAMQNLESLLQTPYGCGEQNIAQLAADIYILDYLNATKQLTEEVRSKALLLLSKGYQKHLSFKNYDGSYDVFCHNNQEGSVWLSALSFKTFEKMKEYIFIEETVPKQTLIWLVKKQKSNGCFRKNENLVNNAQEDSDEDDIALTAYVVGAFLEGGLNSSFPALRNGLYCLEEAFSSSVTDDHTQAIMAYVFTLAGKQQQVKSLLPILDRSATKTNNMIYWEKDEKPKADSSPSFIPSALSGETEKTCYVLLAVLSQDTPDLDYASKIVQWLAQRMNSHGGFSAVQDTTVCLLALTRYMKLTGSNPQNTITLSTEESEEVFHINRDNRLLVQHSKVSEGHRRYTVDVEGDGCSFTQATLRYNVPLPKEASGFSLSVKTRKSNSSDELQTKFDLMVTLTYTGAHESSGTVLVDVRMLSGFTPVFSSIEELKFNGQAMKTDIKNGHVLFYLKNVSSTTIACFFL</sequence>